<evidence type="ECO:0000256" key="1">
    <source>
        <dbReference type="ARBA" id="ARBA00001974"/>
    </source>
</evidence>
<dbReference type="SUPFAM" id="SSF51905">
    <property type="entry name" value="FAD/NAD(P)-binding domain"/>
    <property type="match status" value="1"/>
</dbReference>
<comment type="cofactor">
    <cofactor evidence="1">
        <name>FAD</name>
        <dbReference type="ChEBI" id="CHEBI:57692"/>
    </cofactor>
</comment>
<dbReference type="Pfam" id="PF21274">
    <property type="entry name" value="Rng_hyd_C"/>
    <property type="match status" value="1"/>
</dbReference>
<dbReference type="InterPro" id="IPR050641">
    <property type="entry name" value="RIFMO-like"/>
</dbReference>
<keyword evidence="3" id="KW-0274">FAD</keyword>
<dbReference type="OrthoDB" id="2096480at2759"/>
<accession>A0A9W4U515</accession>
<keyword evidence="2" id="KW-0285">Flavoprotein</keyword>
<dbReference type="Gene3D" id="3.30.70.2450">
    <property type="match status" value="1"/>
</dbReference>
<dbReference type="Gene3D" id="3.50.50.60">
    <property type="entry name" value="FAD/NAD(P)-binding domain"/>
    <property type="match status" value="2"/>
</dbReference>
<proteinExistence type="predicted"/>
<name>A0A9W4U515_9PLEO</name>
<evidence type="ECO:0000259" key="5">
    <source>
        <dbReference type="Pfam" id="PF01494"/>
    </source>
</evidence>
<comment type="caution">
    <text evidence="6">The sequence shown here is derived from an EMBL/GenBank/DDBJ whole genome shotgun (WGS) entry which is preliminary data.</text>
</comment>
<dbReference type="PRINTS" id="PR00420">
    <property type="entry name" value="RNGMNOXGNASE"/>
</dbReference>
<keyword evidence="7" id="KW-1185">Reference proteome</keyword>
<reference evidence="6" key="1">
    <citation type="submission" date="2023-01" db="EMBL/GenBank/DDBJ databases">
        <authorList>
            <person name="Van Ghelder C."/>
            <person name="Rancurel C."/>
        </authorList>
    </citation>
    <scope>NUCLEOTIDE SEQUENCE</scope>
    <source>
        <strain evidence="6">CNCM I-4278</strain>
    </source>
</reference>
<evidence type="ECO:0000256" key="3">
    <source>
        <dbReference type="ARBA" id="ARBA00022827"/>
    </source>
</evidence>
<dbReference type="PANTHER" id="PTHR43004">
    <property type="entry name" value="TRK SYSTEM POTASSIUM UPTAKE PROTEIN"/>
    <property type="match status" value="1"/>
</dbReference>
<dbReference type="GO" id="GO:0071949">
    <property type="term" value="F:FAD binding"/>
    <property type="evidence" value="ECO:0007669"/>
    <property type="project" value="InterPro"/>
</dbReference>
<evidence type="ECO:0000313" key="6">
    <source>
        <dbReference type="EMBL" id="CAI6290065.1"/>
    </source>
</evidence>
<keyword evidence="4" id="KW-0560">Oxidoreductase</keyword>
<dbReference type="Proteomes" id="UP001152607">
    <property type="component" value="Unassembled WGS sequence"/>
</dbReference>
<protein>
    <recommendedName>
        <fullName evidence="5">FAD-binding domain-containing protein</fullName>
    </recommendedName>
</protein>
<evidence type="ECO:0000313" key="7">
    <source>
        <dbReference type="Proteomes" id="UP001152607"/>
    </source>
</evidence>
<evidence type="ECO:0000256" key="2">
    <source>
        <dbReference type="ARBA" id="ARBA00022630"/>
    </source>
</evidence>
<dbReference type="InterPro" id="IPR036188">
    <property type="entry name" value="FAD/NAD-bd_sf"/>
</dbReference>
<dbReference type="Pfam" id="PF01494">
    <property type="entry name" value="FAD_binding_3"/>
    <property type="match status" value="1"/>
</dbReference>
<dbReference type="GO" id="GO:0016709">
    <property type="term" value="F:oxidoreductase activity, acting on paired donors, with incorporation or reduction of molecular oxygen, NAD(P)H as one donor, and incorporation of one atom of oxygen"/>
    <property type="evidence" value="ECO:0007669"/>
    <property type="project" value="UniProtKB-ARBA"/>
</dbReference>
<dbReference type="EMBL" id="CAOQHR010000002">
    <property type="protein sequence ID" value="CAI6290065.1"/>
    <property type="molecule type" value="Genomic_DNA"/>
</dbReference>
<organism evidence="6 7">
    <name type="scientific">Periconia digitata</name>
    <dbReference type="NCBI Taxonomy" id="1303443"/>
    <lineage>
        <taxon>Eukaryota</taxon>
        <taxon>Fungi</taxon>
        <taxon>Dikarya</taxon>
        <taxon>Ascomycota</taxon>
        <taxon>Pezizomycotina</taxon>
        <taxon>Dothideomycetes</taxon>
        <taxon>Pleosporomycetidae</taxon>
        <taxon>Pleosporales</taxon>
        <taxon>Massarineae</taxon>
        <taxon>Periconiaceae</taxon>
        <taxon>Periconia</taxon>
    </lineage>
</organism>
<gene>
    <name evidence="6" type="ORF">PDIGIT_LOCUS2421</name>
</gene>
<sequence length="516" mass="56143">MTMAENFQVIIVGAGPVGLFLACELALAGVSVLVLERDEDPNSIWKEQPLGRRGLQPSAIESFYRRGLLEKITPAFEDVGLEHMKSFKETFAGHFAGIMLYRDKINPKQHPYHLDGPAYVPLVLTLQILDTALTAHAESLGVKIIRNAEITALDNGEDSVKVTTASGKWFSSSYLVGCDGGKSFIRKAASIPFPGTGPEFTGYTGIATLDRPELIKPGLNHTPNGLTVYPSPNNYSFIEFDLSFDRSQPVTREHFETALQRTTQTDVKVIELKVAGTYTARCKQAANYRKNRVLLAGDAAHIHSPLGGQGLNAGIGDAMNLGWKLAAVAHGRAKEGLLDSYHAERYPVGKDVLDWTRAQVATLRPDGCAKAVQRVMKGLADTVDGTTWLVGKIWGIETKYAGFGVEEDEAVEVHDLVGRSAPDFMFEGGKRLGEKLVGVGSKFVVLDLKGDKEISGVVEALEAGDLVGYVGGRVEESFGARCMILRPDGFVAWVATLKEQITLGDVRRALERWITL</sequence>
<dbReference type="InterPro" id="IPR002938">
    <property type="entry name" value="FAD-bd"/>
</dbReference>
<evidence type="ECO:0000256" key="4">
    <source>
        <dbReference type="ARBA" id="ARBA00023002"/>
    </source>
</evidence>
<dbReference type="PANTHER" id="PTHR43004:SF19">
    <property type="entry name" value="BINDING MONOOXYGENASE, PUTATIVE (JCVI)-RELATED"/>
    <property type="match status" value="1"/>
</dbReference>
<dbReference type="Gene3D" id="3.40.30.120">
    <property type="match status" value="1"/>
</dbReference>
<feature type="domain" description="FAD-binding" evidence="5">
    <location>
        <begin position="7"/>
        <end position="356"/>
    </location>
</feature>
<dbReference type="AlphaFoldDB" id="A0A9W4U515"/>